<keyword evidence="5" id="KW-0418">Kinase</keyword>
<dbReference type="InterPro" id="IPR001660">
    <property type="entry name" value="SAM"/>
</dbReference>
<feature type="compositionally biased region" description="Low complexity" evidence="11">
    <location>
        <begin position="385"/>
        <end position="407"/>
    </location>
</feature>
<evidence type="ECO:0000313" key="16">
    <source>
        <dbReference type="Proteomes" id="UP001107558"/>
    </source>
</evidence>
<dbReference type="InterPro" id="IPR046933">
    <property type="entry name" value="SAM_KSR1_N_sf"/>
</dbReference>
<evidence type="ECO:0000256" key="6">
    <source>
        <dbReference type="ARBA" id="ARBA00022833"/>
    </source>
</evidence>
<keyword evidence="7 10" id="KW-0067">ATP-binding</keyword>
<feature type="domain" description="Protein kinase" evidence="12">
    <location>
        <begin position="753"/>
        <end position="1018"/>
    </location>
</feature>
<dbReference type="InterPro" id="IPR008271">
    <property type="entry name" value="Ser/Thr_kinase_AS"/>
</dbReference>
<feature type="binding site" evidence="10">
    <location>
        <position position="779"/>
    </location>
    <ligand>
        <name>ATP</name>
        <dbReference type="ChEBI" id="CHEBI:30616"/>
    </ligand>
</feature>
<evidence type="ECO:0000256" key="5">
    <source>
        <dbReference type="ARBA" id="ARBA00022777"/>
    </source>
</evidence>
<keyword evidence="2" id="KW-0808">Transferase</keyword>
<comment type="catalytic activity">
    <reaction evidence="9">
        <text>L-seryl-[protein] + ATP = O-phospho-L-seryl-[protein] + ADP + H(+)</text>
        <dbReference type="Rhea" id="RHEA:17989"/>
        <dbReference type="Rhea" id="RHEA-COMP:9863"/>
        <dbReference type="Rhea" id="RHEA-COMP:11604"/>
        <dbReference type="ChEBI" id="CHEBI:15378"/>
        <dbReference type="ChEBI" id="CHEBI:29999"/>
        <dbReference type="ChEBI" id="CHEBI:30616"/>
        <dbReference type="ChEBI" id="CHEBI:83421"/>
        <dbReference type="ChEBI" id="CHEBI:456216"/>
        <dbReference type="EC" id="2.7.11.1"/>
    </reaction>
</comment>
<evidence type="ECO:0000256" key="8">
    <source>
        <dbReference type="ARBA" id="ARBA00047899"/>
    </source>
</evidence>
<evidence type="ECO:0000259" key="14">
    <source>
        <dbReference type="PROSITE" id="PS50105"/>
    </source>
</evidence>
<dbReference type="OrthoDB" id="774951at2759"/>
<feature type="domain" description="Phorbol-ester/DAG-type" evidence="13">
    <location>
        <begin position="482"/>
        <end position="528"/>
    </location>
</feature>
<dbReference type="CDD" id="cd14063">
    <property type="entry name" value="PK_KSR"/>
    <property type="match status" value="1"/>
</dbReference>
<feature type="compositionally biased region" description="Polar residues" evidence="11">
    <location>
        <begin position="650"/>
        <end position="674"/>
    </location>
</feature>
<dbReference type="Proteomes" id="UP001107558">
    <property type="component" value="Chromosome 3"/>
</dbReference>
<feature type="region of interest" description="Disordered" evidence="11">
    <location>
        <begin position="245"/>
        <end position="277"/>
    </location>
</feature>
<proteinExistence type="predicted"/>
<dbReference type="PANTHER" id="PTHR44329">
    <property type="entry name" value="SERINE/THREONINE-PROTEIN KINASE TNNI3K-RELATED"/>
    <property type="match status" value="1"/>
</dbReference>
<dbReference type="Gene3D" id="1.10.150.50">
    <property type="entry name" value="Transcription Factor, Ets-1"/>
    <property type="match status" value="1"/>
</dbReference>
<dbReference type="SUPFAM" id="SSF57889">
    <property type="entry name" value="Cysteine-rich domain"/>
    <property type="match status" value="1"/>
</dbReference>
<evidence type="ECO:0000256" key="2">
    <source>
        <dbReference type="ARBA" id="ARBA00022679"/>
    </source>
</evidence>
<dbReference type="Pfam" id="PF07714">
    <property type="entry name" value="PK_Tyr_Ser-Thr"/>
    <property type="match status" value="1"/>
</dbReference>
<dbReference type="FunFam" id="1.10.510.10:FF:000107">
    <property type="entry name" value="kinase suppressor of Ras 1"/>
    <property type="match status" value="1"/>
</dbReference>
<accession>A0A9J6BRE5</accession>
<evidence type="ECO:0000313" key="15">
    <source>
        <dbReference type="EMBL" id="KAG5672280.1"/>
    </source>
</evidence>
<evidence type="ECO:0000256" key="7">
    <source>
        <dbReference type="ARBA" id="ARBA00022840"/>
    </source>
</evidence>
<name>A0A9J6BRE5_POLVA</name>
<dbReference type="InterPro" id="IPR046861">
    <property type="entry name" value="SAM_KSR1_N"/>
</dbReference>
<dbReference type="Gene3D" id="3.30.60.20">
    <property type="match status" value="1"/>
</dbReference>
<dbReference type="CDD" id="cd20812">
    <property type="entry name" value="C1_KSR"/>
    <property type="match status" value="1"/>
</dbReference>
<dbReference type="Pfam" id="PF13543">
    <property type="entry name" value="SAM_KSR1"/>
    <property type="match status" value="1"/>
</dbReference>
<dbReference type="PROSITE" id="PS50081">
    <property type="entry name" value="ZF_DAG_PE_2"/>
    <property type="match status" value="1"/>
</dbReference>
<dbReference type="Gene3D" id="3.30.200.20">
    <property type="entry name" value="Phosphorylase Kinase, domain 1"/>
    <property type="match status" value="1"/>
</dbReference>
<reference evidence="15" key="1">
    <citation type="submission" date="2021-03" db="EMBL/GenBank/DDBJ databases">
        <title>Chromosome level genome of the anhydrobiotic midge Polypedilum vanderplanki.</title>
        <authorList>
            <person name="Yoshida Y."/>
            <person name="Kikawada T."/>
            <person name="Gusev O."/>
        </authorList>
    </citation>
    <scope>NUCLEOTIDE SEQUENCE</scope>
    <source>
        <strain evidence="15">NIAS01</strain>
        <tissue evidence="15">Whole body or cell culture</tissue>
    </source>
</reference>
<dbReference type="InterPro" id="IPR051681">
    <property type="entry name" value="Ser/Thr_Kinases-Pseudokinases"/>
</dbReference>
<keyword evidence="1" id="KW-0723">Serine/threonine-protein kinase</keyword>
<dbReference type="EMBL" id="JADBJN010000003">
    <property type="protein sequence ID" value="KAG5672280.1"/>
    <property type="molecule type" value="Genomic_DNA"/>
</dbReference>
<feature type="compositionally biased region" description="Basic and acidic residues" evidence="11">
    <location>
        <begin position="708"/>
        <end position="731"/>
    </location>
</feature>
<organism evidence="15 16">
    <name type="scientific">Polypedilum vanderplanki</name>
    <name type="common">Sleeping chironomid midge</name>
    <dbReference type="NCBI Taxonomy" id="319348"/>
    <lineage>
        <taxon>Eukaryota</taxon>
        <taxon>Metazoa</taxon>
        <taxon>Ecdysozoa</taxon>
        <taxon>Arthropoda</taxon>
        <taxon>Hexapoda</taxon>
        <taxon>Insecta</taxon>
        <taxon>Pterygota</taxon>
        <taxon>Neoptera</taxon>
        <taxon>Endopterygota</taxon>
        <taxon>Diptera</taxon>
        <taxon>Nematocera</taxon>
        <taxon>Chironomoidea</taxon>
        <taxon>Chironomidae</taxon>
        <taxon>Chironominae</taxon>
        <taxon>Polypedilum</taxon>
        <taxon>Polypedilum</taxon>
    </lineage>
</organism>
<feature type="domain" description="SAM" evidence="14">
    <location>
        <begin position="83"/>
        <end position="149"/>
    </location>
</feature>
<feature type="region of interest" description="Disordered" evidence="11">
    <location>
        <begin position="365"/>
        <end position="409"/>
    </location>
</feature>
<dbReference type="PROSITE" id="PS00107">
    <property type="entry name" value="PROTEIN_KINASE_ATP"/>
    <property type="match status" value="1"/>
</dbReference>
<feature type="region of interest" description="Disordered" evidence="11">
    <location>
        <begin position="686"/>
        <end position="731"/>
    </location>
</feature>
<dbReference type="SUPFAM" id="SSF56112">
    <property type="entry name" value="Protein kinase-like (PK-like)"/>
    <property type="match status" value="1"/>
</dbReference>
<feature type="compositionally biased region" description="Low complexity" evidence="11">
    <location>
        <begin position="580"/>
        <end position="594"/>
    </location>
</feature>
<sequence>MADEGLEVIQSIREVIDISADHLDRLRTQCATSVLTLQETRKLESKLVRMFCELLLSRQNMSSSDVSLDMSCSSSSTTNTSTPNNDDLHQWLRVVGLSQQTINAVIQNVNSLETLLKMNDDDICAILVTSNQNDEARRLVCAINNLKRYQQCLKAGTEPSDMFWDSWDRRNNIRLGTSPKISNNRSCRPLGDTVIINSEQQQDDLIQSPVELSPPETQISTSSLMTTGTLTSSSDKLLNMISPEECSVNLSPSPPQSPPVHNNHNNSTSQSSLSLGSNKRLAQNNQKIHHNNINNNILNFNNLKQDNNGIVCSSSILTTSITSNNINNNNNLNNNINNNYHDNTEFPTSNTTNSLDACEDSNIDGMSKSKSNESQLSVNGGVGGNNKQWQQQNGSAMSSSEMSSNEMVPVPAPRTKYPITTTSTDFNNHQQQNNENSNSFNEMSTSGSISSHSVVTPIIVSDTSAPPRSPCTPVRGMGHMIQHRFSKKFKFTSSTCDLCNKQMFFGFKCTECKYRCHKDCKSNVPPSCGLPKEFVDEFKKTLYSDGLMPNASPNLPRALMPIKRETRHRPPMHSIPFHDSSSAGSSCNSSSPSSPALLTIPPQTPANKSQFNFPEVSPSTVSSLSNQNSHHNSSNFSSYPNTIIEDAELEQQQSGQHSKTIGNNSASDNNTGMYLRNNYQHSFASQNNNIDNQLNGSIIDSSGTHQSIESDKTMSTESDRMTPRLESVEERDSIWPRQNSLSLKEWDIPYDDLNLGTMIGKGRFGTVYRGNWHGDVAVKILKEDFLDDEHAIEAFKLEVAIFKNTRHENLVLFMGACMKPPRLAIVTSMCKGNTLYTHVHLRRDKFNLNKTTLIAQQISQGMGYLHRRGIVHKDLKSKNIFLENEKVIITDFGLFSVTKLVYDSNLGLGIPYGWLCYMAPELIRNLKPYRPTNEDLQFTKASDTYAFGTIWYELLCGEFPFKSQPPESVIWQVGRGMKQSLSNLQASRDVKDILMMCWTFNADDRPDFNKLFTTLERLPKKRLARSPSHPIQLSRSAESVF</sequence>
<dbReference type="FunFam" id="3.30.60.20:FF:000061">
    <property type="entry name" value="Kinase suppressor of Ras"/>
    <property type="match status" value="1"/>
</dbReference>
<dbReference type="PROSITE" id="PS50105">
    <property type="entry name" value="SAM_DOMAIN"/>
    <property type="match status" value="1"/>
</dbReference>
<dbReference type="Pfam" id="PF00130">
    <property type="entry name" value="C1_1"/>
    <property type="match status" value="1"/>
</dbReference>
<feature type="compositionally biased region" description="Polar residues" evidence="11">
    <location>
        <begin position="686"/>
        <end position="707"/>
    </location>
</feature>
<evidence type="ECO:0000256" key="3">
    <source>
        <dbReference type="ARBA" id="ARBA00022723"/>
    </source>
</evidence>
<dbReference type="FunFam" id="3.30.200.20:FF:000034">
    <property type="entry name" value="Kinase suppressor of Ras 1"/>
    <property type="match status" value="1"/>
</dbReference>
<feature type="region of interest" description="Disordered" evidence="11">
    <location>
        <begin position="568"/>
        <end position="674"/>
    </location>
</feature>
<dbReference type="PROSITE" id="PS00108">
    <property type="entry name" value="PROTEIN_KINASE_ST"/>
    <property type="match status" value="1"/>
</dbReference>
<evidence type="ECO:0008006" key="17">
    <source>
        <dbReference type="Google" id="ProtNLM"/>
    </source>
</evidence>
<evidence type="ECO:0000259" key="13">
    <source>
        <dbReference type="PROSITE" id="PS50081"/>
    </source>
</evidence>
<dbReference type="SMART" id="SM00220">
    <property type="entry name" value="S_TKc"/>
    <property type="match status" value="1"/>
</dbReference>
<dbReference type="Gene3D" id="6.10.140.1120">
    <property type="match status" value="1"/>
</dbReference>
<dbReference type="GO" id="GO:0006950">
    <property type="term" value="P:response to stress"/>
    <property type="evidence" value="ECO:0007669"/>
    <property type="project" value="UniProtKB-ARBA"/>
</dbReference>
<evidence type="ECO:0000259" key="12">
    <source>
        <dbReference type="PROSITE" id="PS50011"/>
    </source>
</evidence>
<dbReference type="InterPro" id="IPR002219">
    <property type="entry name" value="PKC_DAG/PE"/>
</dbReference>
<dbReference type="PROSITE" id="PS50011">
    <property type="entry name" value="PROTEIN_KINASE_DOM"/>
    <property type="match status" value="1"/>
</dbReference>
<protein>
    <recommendedName>
        <fullName evidence="17">Kinase suppressor of Ras 2</fullName>
    </recommendedName>
</protein>
<comment type="caution">
    <text evidence="15">The sequence shown here is derived from an EMBL/GenBank/DDBJ whole genome shotgun (WGS) entry which is preliminary data.</text>
</comment>
<feature type="compositionally biased region" description="Low complexity" evidence="11">
    <location>
        <begin position="261"/>
        <end position="277"/>
    </location>
</feature>
<dbReference type="SMART" id="SM00109">
    <property type="entry name" value="C1"/>
    <property type="match status" value="1"/>
</dbReference>
<comment type="catalytic activity">
    <reaction evidence="8">
        <text>L-threonyl-[protein] + ATP = O-phospho-L-threonyl-[protein] + ADP + H(+)</text>
        <dbReference type="Rhea" id="RHEA:46608"/>
        <dbReference type="Rhea" id="RHEA-COMP:11060"/>
        <dbReference type="Rhea" id="RHEA-COMP:11605"/>
        <dbReference type="ChEBI" id="CHEBI:15378"/>
        <dbReference type="ChEBI" id="CHEBI:30013"/>
        <dbReference type="ChEBI" id="CHEBI:30616"/>
        <dbReference type="ChEBI" id="CHEBI:61977"/>
        <dbReference type="ChEBI" id="CHEBI:456216"/>
        <dbReference type="EC" id="2.7.11.1"/>
    </reaction>
</comment>
<evidence type="ECO:0000256" key="11">
    <source>
        <dbReference type="SAM" id="MobiDB-lite"/>
    </source>
</evidence>
<keyword evidence="6" id="KW-0862">Zinc</keyword>
<feature type="compositionally biased region" description="Low complexity" evidence="11">
    <location>
        <begin position="622"/>
        <end position="638"/>
    </location>
</feature>
<feature type="region of interest" description="Disordered" evidence="11">
    <location>
        <begin position="209"/>
        <end position="228"/>
    </location>
</feature>
<gene>
    <name evidence="15" type="ORF">PVAND_002418</name>
</gene>
<dbReference type="Gene3D" id="1.10.510.10">
    <property type="entry name" value="Transferase(Phosphotransferase) domain 1"/>
    <property type="match status" value="1"/>
</dbReference>
<dbReference type="InterPro" id="IPR017441">
    <property type="entry name" value="Protein_kinase_ATP_BS"/>
</dbReference>
<dbReference type="AlphaFoldDB" id="A0A9J6BRE5"/>
<dbReference type="InterPro" id="IPR011009">
    <property type="entry name" value="Kinase-like_dom_sf"/>
</dbReference>
<dbReference type="PANTHER" id="PTHR44329:SF253">
    <property type="entry name" value="KINASE SUPPRESSOR OF RAS 2"/>
    <property type="match status" value="1"/>
</dbReference>
<keyword evidence="4 10" id="KW-0547">Nucleotide-binding</keyword>
<keyword evidence="16" id="KW-1185">Reference proteome</keyword>
<dbReference type="InterPro" id="IPR025561">
    <property type="entry name" value="KSR_SAM-like_dom"/>
</dbReference>
<dbReference type="InterPro" id="IPR000719">
    <property type="entry name" value="Prot_kinase_dom"/>
</dbReference>
<dbReference type="InterPro" id="IPR013761">
    <property type="entry name" value="SAM/pointed_sf"/>
</dbReference>
<dbReference type="InterPro" id="IPR046349">
    <property type="entry name" value="C1-like_sf"/>
</dbReference>
<feature type="compositionally biased region" description="Polar residues" evidence="11">
    <location>
        <begin position="368"/>
        <end position="378"/>
    </location>
</feature>
<evidence type="ECO:0000256" key="9">
    <source>
        <dbReference type="ARBA" id="ARBA00048679"/>
    </source>
</evidence>
<dbReference type="GO" id="GO:0005524">
    <property type="term" value="F:ATP binding"/>
    <property type="evidence" value="ECO:0007669"/>
    <property type="project" value="UniProtKB-UniRule"/>
</dbReference>
<dbReference type="GO" id="GO:0004674">
    <property type="term" value="F:protein serine/threonine kinase activity"/>
    <property type="evidence" value="ECO:0007669"/>
    <property type="project" value="UniProtKB-KW"/>
</dbReference>
<evidence type="ECO:0000256" key="10">
    <source>
        <dbReference type="PROSITE-ProRule" id="PRU10141"/>
    </source>
</evidence>
<keyword evidence="3" id="KW-0479">Metal-binding</keyword>
<evidence type="ECO:0000256" key="4">
    <source>
        <dbReference type="ARBA" id="ARBA00022741"/>
    </source>
</evidence>
<dbReference type="InterPro" id="IPR001245">
    <property type="entry name" value="Ser-Thr/Tyr_kinase_cat_dom"/>
</dbReference>
<dbReference type="PROSITE" id="PS00479">
    <property type="entry name" value="ZF_DAG_PE_1"/>
    <property type="match status" value="1"/>
</dbReference>
<feature type="compositionally biased region" description="Polar residues" evidence="11">
    <location>
        <begin position="605"/>
        <end position="621"/>
    </location>
</feature>
<dbReference type="Pfam" id="PF20406">
    <property type="entry name" value="SAM_KSR1_N"/>
    <property type="match status" value="1"/>
</dbReference>
<evidence type="ECO:0000256" key="1">
    <source>
        <dbReference type="ARBA" id="ARBA00022527"/>
    </source>
</evidence>
<dbReference type="GO" id="GO:0046872">
    <property type="term" value="F:metal ion binding"/>
    <property type="evidence" value="ECO:0007669"/>
    <property type="project" value="UniProtKB-KW"/>
</dbReference>